<dbReference type="RefSeq" id="XP_010508048.1">
    <property type="nucleotide sequence ID" value="XM_010509746.2"/>
</dbReference>
<reference evidence="3" key="2">
    <citation type="submission" date="2025-08" db="UniProtKB">
        <authorList>
            <consortium name="RefSeq"/>
        </authorList>
    </citation>
    <scope>IDENTIFICATION</scope>
    <source>
        <tissue evidence="3">Leaf</tissue>
    </source>
</reference>
<evidence type="ECO:0000256" key="1">
    <source>
        <dbReference type="SAM" id="MobiDB-lite"/>
    </source>
</evidence>
<dbReference type="GeneID" id="104784691"/>
<organism evidence="2 3">
    <name type="scientific">Camelina sativa</name>
    <name type="common">False flax</name>
    <name type="synonym">Myagrum sativum</name>
    <dbReference type="NCBI Taxonomy" id="90675"/>
    <lineage>
        <taxon>Eukaryota</taxon>
        <taxon>Viridiplantae</taxon>
        <taxon>Streptophyta</taxon>
        <taxon>Embryophyta</taxon>
        <taxon>Tracheophyta</taxon>
        <taxon>Spermatophyta</taxon>
        <taxon>Magnoliopsida</taxon>
        <taxon>eudicotyledons</taxon>
        <taxon>Gunneridae</taxon>
        <taxon>Pentapetalae</taxon>
        <taxon>rosids</taxon>
        <taxon>malvids</taxon>
        <taxon>Brassicales</taxon>
        <taxon>Brassicaceae</taxon>
        <taxon>Camelineae</taxon>
        <taxon>Camelina</taxon>
    </lineage>
</organism>
<dbReference type="PANTHER" id="PTHR31071:SF60">
    <property type="entry name" value="(RAPE) HYPOTHETICAL PROTEIN"/>
    <property type="match status" value="1"/>
</dbReference>
<feature type="region of interest" description="Disordered" evidence="1">
    <location>
        <begin position="86"/>
        <end position="115"/>
    </location>
</feature>
<feature type="compositionally biased region" description="Basic and acidic residues" evidence="1">
    <location>
        <begin position="342"/>
        <end position="356"/>
    </location>
</feature>
<feature type="region of interest" description="Disordered" evidence="1">
    <location>
        <begin position="342"/>
        <end position="372"/>
    </location>
</feature>
<feature type="compositionally biased region" description="Pro residues" evidence="1">
    <location>
        <begin position="28"/>
        <end position="44"/>
    </location>
</feature>
<evidence type="ECO:0000313" key="3">
    <source>
        <dbReference type="RefSeq" id="XP_010508048.1"/>
    </source>
</evidence>
<keyword evidence="2" id="KW-1185">Reference proteome</keyword>
<feature type="region of interest" description="Disordered" evidence="1">
    <location>
        <begin position="1"/>
        <end position="47"/>
    </location>
</feature>
<gene>
    <name evidence="3" type="primary">LOC104784691</name>
</gene>
<reference evidence="2" key="1">
    <citation type="journal article" date="2014" name="Nat. Commun.">
        <title>The emerging biofuel crop Camelina sativa retains a highly undifferentiated hexaploid genome structure.</title>
        <authorList>
            <person name="Kagale S."/>
            <person name="Koh C."/>
            <person name="Nixon J."/>
            <person name="Bollina V."/>
            <person name="Clarke W.E."/>
            <person name="Tuteja R."/>
            <person name="Spillane C."/>
            <person name="Robinson S.J."/>
            <person name="Links M.G."/>
            <person name="Clarke C."/>
            <person name="Higgins E.E."/>
            <person name="Huebert T."/>
            <person name="Sharpe A.G."/>
            <person name="Parkin I.A."/>
        </authorList>
    </citation>
    <scope>NUCLEOTIDE SEQUENCE [LARGE SCALE GENOMIC DNA]</scope>
    <source>
        <strain evidence="2">cv. DH55</strain>
    </source>
</reference>
<feature type="region of interest" description="Disordered" evidence="1">
    <location>
        <begin position="391"/>
        <end position="493"/>
    </location>
</feature>
<sequence length="493" mass="56864">MERECEEGEMEPKLRRSFTGFSRRAGPSTPPPTWRLEFSPPPPRVGASSAVFETKEFLANPEASVRKLCADLWETEQFRQRIGLRRCRRRDSDVESPSGRQLHDHQPPSRGSLRRQIVATDDHRLVRRNGHLLQPTSPASCSSSSSFEVVVPKPAFSQTGSSVVKSASYGLGSSTKLLKVLNRIWSLEEQNTANMSLVRALKMELDECRAEIKEVKQREKLSDRLGRKKEEEEVKDVFRSMKKDLDDERKFRKQSETLHRKLTRELCEAKHCLSNALKDLEKERQERVLVENLCDEFAKAVKDYEDKVRRIGNKSPVSDKVIVQIAEVWNDQRLQMKLEEDDKDVETYMRPKEKSRSHSSKGSGFLRAKPDDSVSMHQRVCLKELEEGLEKRTRRDNKLQLKKSSSRLLNLSMSSEGDKIHPESSPSNVDDHESRREKSRTFSKILQRNVNAAMREDNHRTLKDKLMEARVESRRLRSSLKPELSHPSDPVQA</sequence>
<feature type="compositionally biased region" description="Low complexity" evidence="1">
    <location>
        <begin position="406"/>
        <end position="415"/>
    </location>
</feature>
<name>A0ABM0YYU0_CAMSA</name>
<evidence type="ECO:0000313" key="2">
    <source>
        <dbReference type="Proteomes" id="UP000694864"/>
    </source>
</evidence>
<proteinExistence type="predicted"/>
<protein>
    <submittedName>
        <fullName evidence="3">Uncharacterized protein At5g41620-like</fullName>
    </submittedName>
</protein>
<accession>A0ABM0YYU0</accession>
<dbReference type="InterPro" id="IPR043424">
    <property type="entry name" value="BLT-like"/>
</dbReference>
<dbReference type="Proteomes" id="UP000694864">
    <property type="component" value="Chromosome 5"/>
</dbReference>
<feature type="compositionally biased region" description="Basic and acidic residues" evidence="1">
    <location>
        <begin position="454"/>
        <end position="475"/>
    </location>
</feature>
<feature type="compositionally biased region" description="Basic and acidic residues" evidence="1">
    <location>
        <begin position="429"/>
        <end position="440"/>
    </location>
</feature>
<dbReference type="PANTHER" id="PTHR31071">
    <property type="entry name" value="GB|AAF24581.1"/>
    <property type="match status" value="1"/>
</dbReference>